<evidence type="ECO:0000256" key="2">
    <source>
        <dbReference type="SAM" id="Phobius"/>
    </source>
</evidence>
<feature type="compositionally biased region" description="Basic residues" evidence="1">
    <location>
        <begin position="184"/>
        <end position="205"/>
    </location>
</feature>
<name>A0A0F4ZK88_9PEZI</name>
<proteinExistence type="predicted"/>
<organism evidence="3 4">
    <name type="scientific">Thielaviopsis punctulata</name>
    <dbReference type="NCBI Taxonomy" id="72032"/>
    <lineage>
        <taxon>Eukaryota</taxon>
        <taxon>Fungi</taxon>
        <taxon>Dikarya</taxon>
        <taxon>Ascomycota</taxon>
        <taxon>Pezizomycotina</taxon>
        <taxon>Sordariomycetes</taxon>
        <taxon>Hypocreomycetidae</taxon>
        <taxon>Microascales</taxon>
        <taxon>Ceratocystidaceae</taxon>
        <taxon>Thielaviopsis</taxon>
    </lineage>
</organism>
<protein>
    <recommendedName>
        <fullName evidence="5">Endosomal spry domain-containing protein</fullName>
    </recommendedName>
</protein>
<feature type="compositionally biased region" description="Polar residues" evidence="1">
    <location>
        <begin position="433"/>
        <end position="443"/>
    </location>
</feature>
<dbReference type="OrthoDB" id="5393404at2759"/>
<gene>
    <name evidence="3" type="ORF">TD95_004971</name>
</gene>
<feature type="compositionally biased region" description="Basic and acidic residues" evidence="1">
    <location>
        <begin position="454"/>
        <end position="512"/>
    </location>
</feature>
<comment type="caution">
    <text evidence="3">The sequence shown here is derived from an EMBL/GenBank/DDBJ whole genome shotgun (WGS) entry which is preliminary data.</text>
</comment>
<feature type="transmembrane region" description="Helical" evidence="2">
    <location>
        <begin position="73"/>
        <end position="97"/>
    </location>
</feature>
<feature type="compositionally biased region" description="Polar residues" evidence="1">
    <location>
        <begin position="253"/>
        <end position="262"/>
    </location>
</feature>
<feature type="compositionally biased region" description="Polar residues" evidence="1">
    <location>
        <begin position="405"/>
        <end position="423"/>
    </location>
</feature>
<evidence type="ECO:0000256" key="1">
    <source>
        <dbReference type="SAM" id="MobiDB-lite"/>
    </source>
</evidence>
<feature type="region of interest" description="Disordered" evidence="1">
    <location>
        <begin position="237"/>
        <end position="531"/>
    </location>
</feature>
<keyword evidence="2" id="KW-1133">Transmembrane helix</keyword>
<keyword evidence="2" id="KW-0812">Transmembrane</keyword>
<feature type="compositionally biased region" description="Low complexity" evidence="1">
    <location>
        <begin position="315"/>
        <end position="328"/>
    </location>
</feature>
<dbReference type="Proteomes" id="UP000033483">
    <property type="component" value="Unassembled WGS sequence"/>
</dbReference>
<sequence length="531" mass="58510">MSPTLKALANRARALIGRAAATQAAVRIRSADELNPYGPLLASREMRIREADSNLANYNPEDGVIDPKHINQVAMFVLFGFIGAAFVVGGIWFFFWAKNGGFTYHENDWDDYVSTVLRRKGPNGTILSNVTKSTKLGGGSVYHDYEYANRHDDERTEITDGTGLSGSTISGITAGASDLAARAERKRKIERRKREKKAAKNKKRSGGTGEENSLIEEIEAEADAHLREYRAERPARVGGLNREADGSEWEGSTIPSESNVSASLLDHQQPAPMNSPEKKKAPGIRKVYSTADRNKRSEEERMKAEARRINRQSRAAAATATAATSSSAPGLRGGASDISGVSSSTMTASSVSVSDGLRRSYTSQRASGVPRSRSQRRSRPENTGIVRSAISEVDEPSRPGAPSDVGTSTISGTSTAQTDNTKSYYHPIPELRAQSQKRASQPPITRDPSRRRRESQERGESSTRRRESRDREGSARRRESRDRDARSEGERKRSQSRHGRPEDRAAAREERRKSRASAYRRGPQSDYDDVD</sequence>
<keyword evidence="4" id="KW-1185">Reference proteome</keyword>
<dbReference type="EMBL" id="LAEV01000170">
    <property type="protein sequence ID" value="KKA30947.1"/>
    <property type="molecule type" value="Genomic_DNA"/>
</dbReference>
<evidence type="ECO:0008006" key="5">
    <source>
        <dbReference type="Google" id="ProtNLM"/>
    </source>
</evidence>
<accession>A0A0F4ZK88</accession>
<evidence type="ECO:0000313" key="3">
    <source>
        <dbReference type="EMBL" id="KKA30947.1"/>
    </source>
</evidence>
<feature type="compositionally biased region" description="Low complexity" evidence="1">
    <location>
        <begin position="339"/>
        <end position="354"/>
    </location>
</feature>
<feature type="region of interest" description="Disordered" evidence="1">
    <location>
        <begin position="176"/>
        <end position="215"/>
    </location>
</feature>
<evidence type="ECO:0000313" key="4">
    <source>
        <dbReference type="Proteomes" id="UP000033483"/>
    </source>
</evidence>
<dbReference type="AlphaFoldDB" id="A0A0F4ZK88"/>
<keyword evidence="2" id="KW-0472">Membrane</keyword>
<reference evidence="3 4" key="1">
    <citation type="submission" date="2015-03" db="EMBL/GenBank/DDBJ databases">
        <authorList>
            <person name="Radwan O."/>
            <person name="Al-Naeli F.A."/>
            <person name="Rendon G.A."/>
            <person name="Fields C."/>
        </authorList>
    </citation>
    <scope>NUCLEOTIDE SEQUENCE [LARGE SCALE GENOMIC DNA]</scope>
    <source>
        <strain evidence="3">CR-DP1</strain>
    </source>
</reference>
<feature type="compositionally biased region" description="Basic and acidic residues" evidence="1">
    <location>
        <begin position="292"/>
        <end position="308"/>
    </location>
</feature>